<dbReference type="Gene3D" id="3.40.50.720">
    <property type="entry name" value="NAD(P)-binding Rossmann-like Domain"/>
    <property type="match status" value="1"/>
</dbReference>
<keyword evidence="3" id="KW-0520">NAD</keyword>
<evidence type="ECO:0000313" key="6">
    <source>
        <dbReference type="Proteomes" id="UP000183561"/>
    </source>
</evidence>
<dbReference type="OrthoDB" id="5173603at2"/>
<dbReference type="InterPro" id="IPR020904">
    <property type="entry name" value="Sc_DH/Rdtase_CS"/>
</dbReference>
<dbReference type="GO" id="GO:0016491">
    <property type="term" value="F:oxidoreductase activity"/>
    <property type="evidence" value="ECO:0007669"/>
    <property type="project" value="UniProtKB-KW"/>
</dbReference>
<dbReference type="PRINTS" id="PR00081">
    <property type="entry name" value="GDHRDH"/>
</dbReference>
<evidence type="ECO:0000256" key="2">
    <source>
        <dbReference type="ARBA" id="ARBA00023002"/>
    </source>
</evidence>
<accession>A0A1H4XD60</accession>
<proteinExistence type="inferred from homology"/>
<evidence type="ECO:0000313" key="5">
    <source>
        <dbReference type="EMBL" id="SED03692.1"/>
    </source>
</evidence>
<dbReference type="PROSITE" id="PS00061">
    <property type="entry name" value="ADH_SHORT"/>
    <property type="match status" value="1"/>
</dbReference>
<comment type="similarity">
    <text evidence="1 4">Belongs to the short-chain dehydrogenases/reductases (SDR) family.</text>
</comment>
<name>A0A1H4XD60_9NOCA</name>
<dbReference type="CDD" id="cd05233">
    <property type="entry name" value="SDR_c"/>
    <property type="match status" value="1"/>
</dbReference>
<dbReference type="PANTHER" id="PTHR24321">
    <property type="entry name" value="DEHYDROGENASES, SHORT CHAIN"/>
    <property type="match status" value="1"/>
</dbReference>
<dbReference type="InterPro" id="IPR023985">
    <property type="entry name" value="SDR_subfam_1"/>
</dbReference>
<keyword evidence="2" id="KW-0560">Oxidoreductase</keyword>
<dbReference type="Pfam" id="PF00106">
    <property type="entry name" value="adh_short"/>
    <property type="match status" value="1"/>
</dbReference>
<reference evidence="6" key="1">
    <citation type="submission" date="2016-10" db="EMBL/GenBank/DDBJ databases">
        <authorList>
            <person name="Varghese N."/>
            <person name="Submissions S."/>
        </authorList>
    </citation>
    <scope>NUCLEOTIDE SEQUENCE [LARGE SCALE GENOMIC DNA]</scope>
    <source>
        <strain evidence="6">DSM 44498</strain>
    </source>
</reference>
<organism evidence="5 6">
    <name type="scientific">Rhodococcus koreensis</name>
    <dbReference type="NCBI Taxonomy" id="99653"/>
    <lineage>
        <taxon>Bacteria</taxon>
        <taxon>Bacillati</taxon>
        <taxon>Actinomycetota</taxon>
        <taxon>Actinomycetes</taxon>
        <taxon>Mycobacteriales</taxon>
        <taxon>Nocardiaceae</taxon>
        <taxon>Rhodococcus</taxon>
    </lineage>
</organism>
<dbReference type="PRINTS" id="PR00080">
    <property type="entry name" value="SDRFAMILY"/>
</dbReference>
<gene>
    <name evidence="5" type="ORF">SAMN04490239_6517</name>
</gene>
<evidence type="ECO:0000256" key="1">
    <source>
        <dbReference type="ARBA" id="ARBA00006484"/>
    </source>
</evidence>
<dbReference type="InterPro" id="IPR002347">
    <property type="entry name" value="SDR_fam"/>
</dbReference>
<protein>
    <submittedName>
        <fullName evidence="5">SDR family mycofactocin-dependent oxidoreductase</fullName>
    </submittedName>
</protein>
<dbReference type="Proteomes" id="UP000183561">
    <property type="component" value="Unassembled WGS sequence"/>
</dbReference>
<dbReference type="PANTHER" id="PTHR24321:SF8">
    <property type="entry name" value="ESTRADIOL 17-BETA-DEHYDROGENASE 8-RELATED"/>
    <property type="match status" value="1"/>
</dbReference>
<sequence length="284" mass="30051">MGMLDGKVAFITGGARGQGRAHAVTSAREGADVVVIDIAAQMGTVPYKMADGSDLAETVAQVETLGRRALSFEVDVRSQASLDDAVTQTISTFGKIDILIANAGIWTQAPFWELSEDDWEEMMGVNLTGVWKSAKAVAPHMIERRSGSIVITSSVNGLEPGMNYAHYVTAKHGVIGLMKNIALELAPYGIRCNSINPGAIKTPMTDHQGAWDMFAGHEGGTEADMIEGGYHFHALKGTTFMPPQVIADTALYLNSDLAASVTGVTIPVDAGHLLLTGSNPAPVR</sequence>
<dbReference type="FunFam" id="3.40.50.720:FF:000084">
    <property type="entry name" value="Short-chain dehydrogenase reductase"/>
    <property type="match status" value="1"/>
</dbReference>
<dbReference type="EMBL" id="FNSV01000005">
    <property type="protein sequence ID" value="SED03692.1"/>
    <property type="molecule type" value="Genomic_DNA"/>
</dbReference>
<evidence type="ECO:0000256" key="3">
    <source>
        <dbReference type="ARBA" id="ARBA00023027"/>
    </source>
</evidence>
<keyword evidence="6" id="KW-1185">Reference proteome</keyword>
<dbReference type="NCBIfam" id="TIGR03971">
    <property type="entry name" value="SDR_subfam_1"/>
    <property type="match status" value="1"/>
</dbReference>
<dbReference type="RefSeq" id="WP_072937028.1">
    <property type="nucleotide sequence ID" value="NZ_FNSV01000005.1"/>
</dbReference>
<evidence type="ECO:0000256" key="4">
    <source>
        <dbReference type="RuleBase" id="RU000363"/>
    </source>
</evidence>
<dbReference type="AlphaFoldDB" id="A0A1H4XD60"/>
<dbReference type="InterPro" id="IPR036291">
    <property type="entry name" value="NAD(P)-bd_dom_sf"/>
</dbReference>
<dbReference type="SUPFAM" id="SSF51735">
    <property type="entry name" value="NAD(P)-binding Rossmann-fold domains"/>
    <property type="match status" value="1"/>
</dbReference>